<evidence type="ECO:0000256" key="7">
    <source>
        <dbReference type="PIRSR" id="PIRSR038994-2"/>
    </source>
</evidence>
<feature type="binding site" evidence="8">
    <location>
        <position position="218"/>
    </location>
    <ligand>
        <name>Zn(2+)</name>
        <dbReference type="ChEBI" id="CHEBI:29105"/>
    </ligand>
</feature>
<protein>
    <submittedName>
        <fullName evidence="10">N-acetylglucosamine-6-phosphate deacetylase NagA</fullName>
    </submittedName>
</protein>
<keyword evidence="4 5" id="KW-0119">Carbohydrate metabolism</keyword>
<evidence type="ECO:0000256" key="5">
    <source>
        <dbReference type="PIRNR" id="PIRNR038994"/>
    </source>
</evidence>
<comment type="caution">
    <text evidence="10">The sequence shown here is derived from an EMBL/GenBank/DDBJ whole genome shotgun (WGS) entry which is preliminary data.</text>
</comment>
<dbReference type="EMBL" id="QUAH01000011">
    <property type="protein sequence ID" value="RFT15244.1"/>
    <property type="molecule type" value="Genomic_DNA"/>
</dbReference>
<evidence type="ECO:0000256" key="3">
    <source>
        <dbReference type="ARBA" id="ARBA00022801"/>
    </source>
</evidence>
<comment type="cofactor">
    <cofactor evidence="8">
        <name>a divalent metal cation</name>
        <dbReference type="ChEBI" id="CHEBI:60240"/>
    </cofactor>
    <text evidence="8">Binds 1 divalent metal cation per subunit.</text>
</comment>
<accession>A0A3E2BKM8</accession>
<dbReference type="Pfam" id="PF01979">
    <property type="entry name" value="Amidohydro_1"/>
    <property type="match status" value="1"/>
</dbReference>
<name>A0A3E2BKM8_9BACT</name>
<feature type="active site" description="Proton donor/acceptor" evidence="6">
    <location>
        <position position="276"/>
    </location>
</feature>
<evidence type="ECO:0000256" key="4">
    <source>
        <dbReference type="ARBA" id="ARBA00023277"/>
    </source>
</evidence>
<evidence type="ECO:0000256" key="8">
    <source>
        <dbReference type="PIRSR" id="PIRSR038994-3"/>
    </source>
</evidence>
<dbReference type="GO" id="GO:0046872">
    <property type="term" value="F:metal ion binding"/>
    <property type="evidence" value="ECO:0007669"/>
    <property type="project" value="UniProtKB-KW"/>
</dbReference>
<feature type="binding site" evidence="7">
    <location>
        <position position="142"/>
    </location>
    <ligand>
        <name>substrate</name>
    </ligand>
</feature>
<evidence type="ECO:0000259" key="9">
    <source>
        <dbReference type="Pfam" id="PF01979"/>
    </source>
</evidence>
<feature type="binding site" evidence="7">
    <location>
        <position position="229"/>
    </location>
    <ligand>
        <name>substrate</name>
    </ligand>
</feature>
<evidence type="ECO:0000313" key="10">
    <source>
        <dbReference type="EMBL" id="RFT15244.1"/>
    </source>
</evidence>
<evidence type="ECO:0000313" key="11">
    <source>
        <dbReference type="Proteomes" id="UP000257323"/>
    </source>
</evidence>
<keyword evidence="3 5" id="KW-0378">Hydrolase</keyword>
<sequence>MKPAIIKGNLILPDRVIEKGELVIEGGLIKEVREEGRGRELPSADVHDYSGHWVSPGLVDVHLHGALGHEVMDAEVAGLKKIAGHQAACGVTAFFPTTLTAPLETVIRAVETVRAAAGEELPSEIAGIHLEGPYVSLKRKGAQDPKYVREIQGSDLERLKAALGPLKTLITVAPEAGRNLDFIPRMVDLGWVVSIGHSDATYEEATRAIAAGANHATHLFNAWREFHHREPGGLGAVLDSDRVYAELITDGIHVHPSFIRLAVFRKGPERTCLITDSLKASGLPDGTYDWGDMQIVLKGAEVRLRDSGVLAGSVLHLNQAIRNVYNWTGLPVPAVVRMASLTPAESVGLGRVMGSLEPGKLANLAVFDSGFETVATYLRGKKVYPGS</sequence>
<dbReference type="GO" id="GO:0006046">
    <property type="term" value="P:N-acetylglucosamine catabolic process"/>
    <property type="evidence" value="ECO:0007669"/>
    <property type="project" value="TreeGrafter"/>
</dbReference>
<dbReference type="InterPro" id="IPR011059">
    <property type="entry name" value="Metal-dep_hydrolase_composite"/>
</dbReference>
<proteinExistence type="inferred from homology"/>
<organism evidence="10 11">
    <name type="scientific">Candidatus Saccharicenans subterraneus</name>
    <dbReference type="NCBI Taxonomy" id="2508984"/>
    <lineage>
        <taxon>Bacteria</taxon>
        <taxon>Candidatus Aminicenantota</taxon>
        <taxon>Candidatus Aminicenantia</taxon>
        <taxon>Candidatus Aminicenantales</taxon>
        <taxon>Candidatus Saccharicenantaceae</taxon>
        <taxon>Candidatus Saccharicenans</taxon>
    </lineage>
</organism>
<dbReference type="PIRSF" id="PIRSF038994">
    <property type="entry name" value="NagA"/>
    <property type="match status" value="1"/>
</dbReference>
<feature type="binding site" evidence="7">
    <location>
        <begin position="310"/>
        <end position="312"/>
    </location>
    <ligand>
        <name>substrate</name>
    </ligand>
</feature>
<feature type="binding site" evidence="8">
    <location>
        <position position="131"/>
    </location>
    <ligand>
        <name>Zn(2+)</name>
        <dbReference type="ChEBI" id="CHEBI:29105"/>
    </ligand>
</feature>
<feature type="binding site" evidence="7">
    <location>
        <position position="253"/>
    </location>
    <ligand>
        <name>substrate</name>
    </ligand>
</feature>
<keyword evidence="2 8" id="KW-0479">Metal-binding</keyword>
<evidence type="ECO:0000256" key="1">
    <source>
        <dbReference type="ARBA" id="ARBA00010716"/>
    </source>
</evidence>
<comment type="similarity">
    <text evidence="1 5">Belongs to the metallo-dependent hydrolases superfamily. NagA family.</text>
</comment>
<dbReference type="Proteomes" id="UP000257323">
    <property type="component" value="Unassembled WGS sequence"/>
</dbReference>
<evidence type="ECO:0000256" key="6">
    <source>
        <dbReference type="PIRSR" id="PIRSR038994-1"/>
    </source>
</evidence>
<dbReference type="FunFam" id="3.20.20.140:FF:000004">
    <property type="entry name" value="N-acetylglucosamine-6-phosphate deacetylase"/>
    <property type="match status" value="1"/>
</dbReference>
<feature type="binding site" evidence="7">
    <location>
        <begin position="221"/>
        <end position="222"/>
    </location>
    <ligand>
        <name>substrate</name>
    </ligand>
</feature>
<feature type="domain" description="Amidohydrolase-related" evidence="9">
    <location>
        <begin position="53"/>
        <end position="381"/>
    </location>
</feature>
<reference evidence="10 11" key="1">
    <citation type="submission" date="2018-08" db="EMBL/GenBank/DDBJ databases">
        <title>Genome analysis of the thermophilic bacterium of the candidate phylum Aminicenantes from deep subsurface aquifer revealed its physiology and ecological role.</title>
        <authorList>
            <person name="Kadnikov V.V."/>
            <person name="Mardanov A.V."/>
            <person name="Beletsky A.V."/>
            <person name="Karnachuk O.V."/>
            <person name="Ravin N.V."/>
        </authorList>
    </citation>
    <scope>NUCLEOTIDE SEQUENCE [LARGE SCALE GENOMIC DNA]</scope>
    <source>
        <strain evidence="10">BY38</strain>
    </source>
</reference>
<dbReference type="AlphaFoldDB" id="A0A3E2BKM8"/>
<dbReference type="PANTHER" id="PTHR11113:SF14">
    <property type="entry name" value="N-ACETYLGLUCOSAMINE-6-PHOSPHATE DEACETYLASE"/>
    <property type="match status" value="1"/>
</dbReference>
<dbReference type="Gene3D" id="2.30.40.10">
    <property type="entry name" value="Urease, subunit C, domain 1"/>
    <property type="match status" value="1"/>
</dbReference>
<dbReference type="GO" id="GO:0008448">
    <property type="term" value="F:N-acetylglucosamine-6-phosphate deacetylase activity"/>
    <property type="evidence" value="ECO:0007669"/>
    <property type="project" value="InterPro"/>
</dbReference>
<dbReference type="NCBIfam" id="TIGR00221">
    <property type="entry name" value="nagA"/>
    <property type="match status" value="1"/>
</dbReference>
<dbReference type="PANTHER" id="PTHR11113">
    <property type="entry name" value="N-ACETYLGLUCOSAMINE-6-PHOSPHATE DEACETYLASE"/>
    <property type="match status" value="1"/>
</dbReference>
<dbReference type="InterPro" id="IPR032466">
    <property type="entry name" value="Metal_Hydrolase"/>
</dbReference>
<gene>
    <name evidence="10" type="ORF">OP8BY_0539</name>
</gene>
<dbReference type="SUPFAM" id="SSF51556">
    <property type="entry name" value="Metallo-dependent hydrolases"/>
    <property type="match status" value="1"/>
</dbReference>
<dbReference type="InterPro" id="IPR006680">
    <property type="entry name" value="Amidohydro-rel"/>
</dbReference>
<feature type="binding site" evidence="8">
    <location>
        <position position="197"/>
    </location>
    <ligand>
        <name>Zn(2+)</name>
        <dbReference type="ChEBI" id="CHEBI:29105"/>
    </ligand>
</feature>
<dbReference type="CDD" id="cd00854">
    <property type="entry name" value="NagA"/>
    <property type="match status" value="1"/>
</dbReference>
<dbReference type="InterPro" id="IPR003764">
    <property type="entry name" value="GlcNAc_6-P_deAcase"/>
</dbReference>
<dbReference type="SUPFAM" id="SSF51338">
    <property type="entry name" value="Composite domain of metallo-dependent hydrolases"/>
    <property type="match status" value="1"/>
</dbReference>
<dbReference type="Gene3D" id="3.20.20.140">
    <property type="entry name" value="Metal-dependent hydrolases"/>
    <property type="match status" value="1"/>
</dbReference>
<evidence type="ECO:0000256" key="2">
    <source>
        <dbReference type="ARBA" id="ARBA00022723"/>
    </source>
</evidence>